<organism evidence="13">
    <name type="scientific">Brachidontes mutabilis</name>
    <dbReference type="NCBI Taxonomy" id="221498"/>
    <lineage>
        <taxon>Eukaryota</taxon>
        <taxon>Metazoa</taxon>
        <taxon>Spiralia</taxon>
        <taxon>Lophotrochozoa</taxon>
        <taxon>Mollusca</taxon>
        <taxon>Bivalvia</taxon>
        <taxon>Autobranchia</taxon>
        <taxon>Pteriomorphia</taxon>
        <taxon>Mytilida</taxon>
        <taxon>Mytiloidea</taxon>
        <taxon>Mytilidae</taxon>
        <taxon>Brachidontinae</taxon>
        <taxon>Brachidontes</taxon>
    </lineage>
</organism>
<reference evidence="13" key="1">
    <citation type="journal article" date="2019" name="Mol. Phylogenet. Evol.">
        <title>A mitochondrial genome phylogeny of Mytilidae (Bivalvia: Mytilida).</title>
        <authorList>
            <person name="Lee Y."/>
            <person name="Kwak H."/>
            <person name="Shin J."/>
            <person name="Kim S.C."/>
            <person name="Kim T."/>
            <person name="Park J.K."/>
        </authorList>
    </citation>
    <scope>NUCLEOTIDE SEQUENCE</scope>
</reference>
<dbReference type="PANTHER" id="PTHR11410">
    <property type="entry name" value="ATP SYNTHASE SUBUNIT A"/>
    <property type="match status" value="1"/>
</dbReference>
<evidence type="ECO:0000256" key="7">
    <source>
        <dbReference type="ARBA" id="ARBA00022989"/>
    </source>
</evidence>
<dbReference type="GO" id="GO:0045259">
    <property type="term" value="C:proton-transporting ATP synthase complex"/>
    <property type="evidence" value="ECO:0007669"/>
    <property type="project" value="UniProtKB-KW"/>
</dbReference>
<keyword evidence="3" id="KW-0813">Transport</keyword>
<geneLocation type="mitochondrion" evidence="13"/>
<evidence type="ECO:0000256" key="4">
    <source>
        <dbReference type="ARBA" id="ARBA00022547"/>
    </source>
</evidence>
<keyword evidence="13" id="KW-0496">Mitochondrion</keyword>
<dbReference type="SUPFAM" id="SSF81336">
    <property type="entry name" value="F1F0 ATP synthase subunit A"/>
    <property type="match status" value="1"/>
</dbReference>
<dbReference type="GO" id="GO:0005743">
    <property type="term" value="C:mitochondrial inner membrane"/>
    <property type="evidence" value="ECO:0007669"/>
    <property type="project" value="UniProtKB-SubCell"/>
</dbReference>
<evidence type="ECO:0000313" key="13">
    <source>
        <dbReference type="EMBL" id="QDO71848.1"/>
    </source>
</evidence>
<feature type="transmembrane region" description="Helical" evidence="12">
    <location>
        <begin position="129"/>
        <end position="149"/>
    </location>
</feature>
<evidence type="ECO:0000256" key="2">
    <source>
        <dbReference type="ARBA" id="ARBA00006810"/>
    </source>
</evidence>
<keyword evidence="6" id="KW-0375">Hydrogen ion transport</keyword>
<dbReference type="AlphaFoldDB" id="A0A516EZB1"/>
<evidence type="ECO:0000256" key="5">
    <source>
        <dbReference type="ARBA" id="ARBA00022692"/>
    </source>
</evidence>
<accession>A0A516EZB1</accession>
<evidence type="ECO:0000256" key="9">
    <source>
        <dbReference type="ARBA" id="ARBA00023136"/>
    </source>
</evidence>
<dbReference type="CDD" id="cd00310">
    <property type="entry name" value="ATP-synt_Fo_a_6"/>
    <property type="match status" value="1"/>
</dbReference>
<evidence type="ECO:0000256" key="10">
    <source>
        <dbReference type="ARBA" id="ARBA00023310"/>
    </source>
</evidence>
<gene>
    <name evidence="13" type="primary">atp6</name>
</gene>
<dbReference type="Gene3D" id="1.20.120.220">
    <property type="entry name" value="ATP synthase, F0 complex, subunit A"/>
    <property type="match status" value="1"/>
</dbReference>
<feature type="transmembrane region" description="Helical" evidence="12">
    <location>
        <begin position="161"/>
        <end position="180"/>
    </location>
</feature>
<evidence type="ECO:0000256" key="8">
    <source>
        <dbReference type="ARBA" id="ARBA00023065"/>
    </source>
</evidence>
<keyword evidence="5 12" id="KW-0812">Transmembrane</keyword>
<keyword evidence="4" id="KW-0138">CF(0)</keyword>
<dbReference type="Pfam" id="PF00119">
    <property type="entry name" value="ATP-synt_A"/>
    <property type="match status" value="1"/>
</dbReference>
<dbReference type="InterPro" id="IPR035908">
    <property type="entry name" value="F0_ATP_A_sf"/>
</dbReference>
<dbReference type="EMBL" id="MK721541">
    <property type="protein sequence ID" value="QDO71848.1"/>
    <property type="molecule type" value="Genomic_DNA"/>
</dbReference>
<dbReference type="InterPro" id="IPR000568">
    <property type="entry name" value="ATP_synth_F0_asu"/>
</dbReference>
<proteinExistence type="inferred from homology"/>
<sequence>MMLDVFSVFDMNNYFTFGYLGSVVWFTALVSLLMFVNKKIWCPSSFSEGIFKASTSFMYGVSSRVQGYYFSGFSLGVCSLFFLLIWMNLNNIVPFFFPMMCHLPLPMFFACFFWGILVCSSLINSWEQVVASAVPLGCPLGLTPLMVLLETVTSLVRPLTLTMRLVFNLAGGQVILGLIAELGKNLALLYGVKVTGFFGLCLISLTGFGLIGFFLFEIGVGILQSYIYCMLLCMYSDDHSSWCDSK</sequence>
<feature type="transmembrane region" description="Helical" evidence="12">
    <location>
        <begin position="211"/>
        <end position="235"/>
    </location>
</feature>
<keyword evidence="8" id="KW-0406">Ion transport</keyword>
<evidence type="ECO:0000256" key="3">
    <source>
        <dbReference type="ARBA" id="ARBA00022448"/>
    </source>
</evidence>
<dbReference type="PANTHER" id="PTHR11410:SF0">
    <property type="entry name" value="ATP SYNTHASE SUBUNIT A"/>
    <property type="match status" value="1"/>
</dbReference>
<feature type="transmembrane region" description="Helical" evidence="12">
    <location>
        <begin position="14"/>
        <end position="36"/>
    </location>
</feature>
<keyword evidence="9 12" id="KW-0472">Membrane</keyword>
<dbReference type="InterPro" id="IPR045083">
    <property type="entry name" value="ATP_synth_F0_asu_bact/mt"/>
</dbReference>
<protein>
    <recommendedName>
        <fullName evidence="11">ATP synthase subunit a</fullName>
    </recommendedName>
</protein>
<comment type="subcellular location">
    <subcellularLocation>
        <location evidence="1">Membrane</location>
        <topology evidence="1">Multi-pass membrane protein</topology>
    </subcellularLocation>
    <subcellularLocation>
        <location evidence="11">Mitochondrion inner membrane</location>
        <topology evidence="11">Multi-pass membrane protein</topology>
    </subcellularLocation>
</comment>
<evidence type="ECO:0000256" key="1">
    <source>
        <dbReference type="ARBA" id="ARBA00004141"/>
    </source>
</evidence>
<dbReference type="GO" id="GO:0046933">
    <property type="term" value="F:proton-transporting ATP synthase activity, rotational mechanism"/>
    <property type="evidence" value="ECO:0007669"/>
    <property type="project" value="TreeGrafter"/>
</dbReference>
<feature type="transmembrane region" description="Helical" evidence="12">
    <location>
        <begin position="68"/>
        <end position="89"/>
    </location>
</feature>
<dbReference type="PRINTS" id="PR00123">
    <property type="entry name" value="ATPASEA"/>
</dbReference>
<evidence type="ECO:0000256" key="6">
    <source>
        <dbReference type="ARBA" id="ARBA00022781"/>
    </source>
</evidence>
<evidence type="ECO:0000256" key="12">
    <source>
        <dbReference type="SAM" id="Phobius"/>
    </source>
</evidence>
<dbReference type="NCBIfam" id="TIGR01131">
    <property type="entry name" value="ATP_synt_6_or_A"/>
    <property type="match status" value="1"/>
</dbReference>
<keyword evidence="10" id="KW-0066">ATP synthesis</keyword>
<feature type="transmembrane region" description="Helical" evidence="12">
    <location>
        <begin position="95"/>
        <end position="117"/>
    </location>
</feature>
<keyword evidence="7 12" id="KW-1133">Transmembrane helix</keyword>
<name>A0A516EZB1_9BIVA</name>
<comment type="similarity">
    <text evidence="2">Belongs to the ATPase A chain family.</text>
</comment>
<feature type="transmembrane region" description="Helical" evidence="12">
    <location>
        <begin position="187"/>
        <end position="205"/>
    </location>
</feature>
<evidence type="ECO:0000256" key="11">
    <source>
        <dbReference type="RuleBase" id="RU004450"/>
    </source>
</evidence>